<feature type="domain" description="Chromosomal replication initiator DnaA C-terminal" evidence="1">
    <location>
        <begin position="18"/>
        <end position="87"/>
    </location>
</feature>
<reference evidence="2 3" key="1">
    <citation type="journal article" date="2002" name="Proc. Natl. Acad. Sci. U.S.A.">
        <title>The genome sequence of the facultative intracellular pathogen Brucella melitensis.</title>
        <authorList>
            <person name="DelVecchio V.G."/>
            <person name="Kapatral V."/>
            <person name="Redkar R.J."/>
            <person name="Patra G."/>
            <person name="Mujer C."/>
            <person name="Los T."/>
            <person name="Ivanova N."/>
            <person name="Anderson I."/>
            <person name="Bhattacharyya A."/>
            <person name="Lykidis A."/>
            <person name="Reznik G."/>
            <person name="Jablonski L."/>
            <person name="Larsen N."/>
            <person name="D'Souza M."/>
            <person name="Bernal A."/>
            <person name="Mazur M."/>
            <person name="Goltsman E."/>
            <person name="Selkov E."/>
            <person name="Elzer P.H."/>
            <person name="Hagius S."/>
            <person name="O'Callaghan D."/>
            <person name="Letesson J.J."/>
            <person name="Haselkorn R."/>
            <person name="Kyrpides N."/>
            <person name="Overbeek R."/>
        </authorList>
    </citation>
    <scope>NUCLEOTIDE SEQUENCE [LARGE SCALE GENOMIC DNA]</scope>
    <source>
        <strain evidence="3">ATCC 23456 / CCUG 17765 / NCTC 10094 / 16M</strain>
    </source>
</reference>
<dbReference type="GO" id="GO:0005524">
    <property type="term" value="F:ATP binding"/>
    <property type="evidence" value="ECO:0007669"/>
    <property type="project" value="InterPro"/>
</dbReference>
<dbReference type="GO" id="GO:0043565">
    <property type="term" value="F:sequence-specific DNA binding"/>
    <property type="evidence" value="ECO:0007669"/>
    <property type="project" value="InterPro"/>
</dbReference>
<dbReference type="GO" id="GO:0006270">
    <property type="term" value="P:DNA replication initiation"/>
    <property type="evidence" value="ECO:0007669"/>
    <property type="project" value="InterPro"/>
</dbReference>
<dbReference type="Proteomes" id="UP000000419">
    <property type="component" value="Chromosome I"/>
</dbReference>
<dbReference type="PIR" id="AD3422">
    <property type="entry name" value="AD3422"/>
</dbReference>
<sequence>MRLTHRADKKRRERCIELCEALIDLLAASFGASGAEIRSPLRGRQEVSRIRQIGMYVAHTSLGMAMNEVALGFARDRTTVMHACHTVEDLRDDVEFDALVSLFEKIVNSAFTAWRMAA</sequence>
<keyword evidence="3" id="KW-1185">Reference proteome</keyword>
<dbReference type="Gene3D" id="1.10.1750.10">
    <property type="match status" value="1"/>
</dbReference>
<dbReference type="InterPro" id="IPR010921">
    <property type="entry name" value="Trp_repressor/repl_initiator"/>
</dbReference>
<evidence type="ECO:0000313" key="2">
    <source>
        <dbReference type="EMBL" id="AAL52543.1"/>
    </source>
</evidence>
<dbReference type="AlphaFoldDB" id="Q8YG00"/>
<name>Q8YG00_BRUME</name>
<dbReference type="InterPro" id="IPR013159">
    <property type="entry name" value="DnaA_C"/>
</dbReference>
<evidence type="ECO:0000259" key="1">
    <source>
        <dbReference type="SMART" id="SM00760"/>
    </source>
</evidence>
<dbReference type="NCBIfam" id="NF004686">
    <property type="entry name" value="PRK06030.1-1"/>
    <property type="match status" value="1"/>
</dbReference>
<dbReference type="Pfam" id="PF08299">
    <property type="entry name" value="Bac_DnaA_C"/>
    <property type="match status" value="1"/>
</dbReference>
<dbReference type="GO" id="GO:0006275">
    <property type="term" value="P:regulation of DNA replication"/>
    <property type="evidence" value="ECO:0007669"/>
    <property type="project" value="InterPro"/>
</dbReference>
<accession>Q8YG00</accession>
<dbReference type="EMBL" id="AE008917">
    <property type="protein sequence ID" value="AAL52543.1"/>
    <property type="molecule type" value="Genomic_DNA"/>
</dbReference>
<organism evidence="2 3">
    <name type="scientific">Brucella melitensis biotype 1 (strain ATCC 23456 / CCUG 17765 / NCTC 10094 / 16M)</name>
    <dbReference type="NCBI Taxonomy" id="224914"/>
    <lineage>
        <taxon>Bacteria</taxon>
        <taxon>Pseudomonadati</taxon>
        <taxon>Pseudomonadota</taxon>
        <taxon>Alphaproteobacteria</taxon>
        <taxon>Hyphomicrobiales</taxon>
        <taxon>Brucellaceae</taxon>
        <taxon>Brucella/Ochrobactrum group</taxon>
        <taxon>Brucella</taxon>
    </lineage>
</organism>
<proteinExistence type="predicted"/>
<dbReference type="SMART" id="SM00760">
    <property type="entry name" value="Bac_DnaA_C"/>
    <property type="match status" value="1"/>
</dbReference>
<dbReference type="CDD" id="cd06571">
    <property type="entry name" value="Bac_DnaA_C"/>
    <property type="match status" value="1"/>
</dbReference>
<dbReference type="KEGG" id="bme:BMEI1362"/>
<dbReference type="SUPFAM" id="SSF48295">
    <property type="entry name" value="TrpR-like"/>
    <property type="match status" value="1"/>
</dbReference>
<protein>
    <submittedName>
        <fullName evidence="2">Chromosomal replication initiator protein dnaa</fullName>
    </submittedName>
</protein>
<gene>
    <name evidence="2" type="ordered locus">BMEI1362</name>
</gene>
<evidence type="ECO:0000313" key="3">
    <source>
        <dbReference type="Proteomes" id="UP000000419"/>
    </source>
</evidence>
<dbReference type="eggNOG" id="COG0593">
    <property type="taxonomic scope" value="Bacteria"/>
</dbReference>